<comment type="caution">
    <text evidence="3">The sequence shown here is derived from an EMBL/GenBank/DDBJ whole genome shotgun (WGS) entry which is preliminary data.</text>
</comment>
<evidence type="ECO:0000313" key="4">
    <source>
        <dbReference type="Proteomes" id="UP000308707"/>
    </source>
</evidence>
<accession>A0A4U5JQ36</accession>
<evidence type="ECO:0000259" key="2">
    <source>
        <dbReference type="Pfam" id="PF08327"/>
    </source>
</evidence>
<dbReference type="CDD" id="cd07826">
    <property type="entry name" value="SRPBCC_CalC_Aha1-like_9"/>
    <property type="match status" value="1"/>
</dbReference>
<organism evidence="3 4">
    <name type="scientific">Luteimonas gilva</name>
    <dbReference type="NCBI Taxonomy" id="2572684"/>
    <lineage>
        <taxon>Bacteria</taxon>
        <taxon>Pseudomonadati</taxon>
        <taxon>Pseudomonadota</taxon>
        <taxon>Gammaproteobacteria</taxon>
        <taxon>Lysobacterales</taxon>
        <taxon>Lysobacteraceae</taxon>
        <taxon>Luteimonas</taxon>
    </lineage>
</organism>
<comment type="similarity">
    <text evidence="1">Belongs to the AHA1 family.</text>
</comment>
<dbReference type="EMBL" id="SZUA01000002">
    <property type="protein sequence ID" value="TKR30701.1"/>
    <property type="molecule type" value="Genomic_DNA"/>
</dbReference>
<dbReference type="InterPro" id="IPR023393">
    <property type="entry name" value="START-like_dom_sf"/>
</dbReference>
<proteinExistence type="inferred from homology"/>
<dbReference type="AlphaFoldDB" id="A0A4U5JQ36"/>
<dbReference type="RefSeq" id="WP_137267132.1">
    <property type="nucleotide sequence ID" value="NZ_SZUA01000002.1"/>
</dbReference>
<protein>
    <submittedName>
        <fullName evidence="3">ATPase</fullName>
    </submittedName>
</protein>
<keyword evidence="4" id="KW-1185">Reference proteome</keyword>
<dbReference type="InterPro" id="IPR013538">
    <property type="entry name" value="ASHA1/2-like_C"/>
</dbReference>
<evidence type="ECO:0000256" key="1">
    <source>
        <dbReference type="ARBA" id="ARBA00006817"/>
    </source>
</evidence>
<gene>
    <name evidence="3" type="ORF">FCE95_11400</name>
</gene>
<dbReference type="OrthoDB" id="9805228at2"/>
<dbReference type="Proteomes" id="UP000308707">
    <property type="component" value="Unassembled WGS sequence"/>
</dbReference>
<name>A0A4U5JQ36_9GAMM</name>
<reference evidence="3 4" key="1">
    <citation type="submission" date="2019-04" db="EMBL/GenBank/DDBJ databases">
        <title>Reference strain of H23.</title>
        <authorList>
            <person name="Luo X."/>
        </authorList>
    </citation>
    <scope>NUCLEOTIDE SEQUENCE [LARGE SCALE GENOMIC DNA]</scope>
    <source>
        <strain evidence="3 4">H23</strain>
    </source>
</reference>
<dbReference type="Pfam" id="PF08327">
    <property type="entry name" value="AHSA1"/>
    <property type="match status" value="1"/>
</dbReference>
<sequence>MSTANTLQVATPSDREILISRDFNAPRQMVFDAHTQPELMKLWLFGPDGWRLDVCEVDLRIGGKYRLVFAKGDTSMGMGGEYRDIDAPARLVTTELFDQDWTGGETLCTATFDERNGKTRLETRVLYSSKEARDGALRSGMTDGMEAGYARLEKILAAKAA</sequence>
<dbReference type="Gene3D" id="3.30.530.20">
    <property type="match status" value="1"/>
</dbReference>
<dbReference type="SUPFAM" id="SSF55961">
    <property type="entry name" value="Bet v1-like"/>
    <property type="match status" value="1"/>
</dbReference>
<feature type="domain" description="Activator of Hsp90 ATPase homologue 1/2-like C-terminal" evidence="2">
    <location>
        <begin position="24"/>
        <end position="156"/>
    </location>
</feature>
<evidence type="ECO:0000313" key="3">
    <source>
        <dbReference type="EMBL" id="TKR30701.1"/>
    </source>
</evidence>